<name>A0A3N0XV73_ANAGA</name>
<keyword evidence="2" id="KW-0813">Transport</keyword>
<evidence type="ECO:0000256" key="3">
    <source>
        <dbReference type="ARBA" id="ARBA00022927"/>
    </source>
</evidence>
<protein>
    <submittedName>
        <fullName evidence="4">Ran guanine nucleotide release factor</fullName>
    </submittedName>
</protein>
<dbReference type="Pfam" id="PF04603">
    <property type="entry name" value="Mog1"/>
    <property type="match status" value="1"/>
</dbReference>
<accession>A0A3N0XV73</accession>
<dbReference type="PANTHER" id="PTHR15837">
    <property type="entry name" value="RAN GUANINE NUCLEOTIDE RELEASE FACTOR"/>
    <property type="match status" value="1"/>
</dbReference>
<organism evidence="4 5">
    <name type="scientific">Anabarilius grahami</name>
    <name type="common">Kanglang fish</name>
    <name type="synonym">Barilius grahami</name>
    <dbReference type="NCBI Taxonomy" id="495550"/>
    <lineage>
        <taxon>Eukaryota</taxon>
        <taxon>Metazoa</taxon>
        <taxon>Chordata</taxon>
        <taxon>Craniata</taxon>
        <taxon>Vertebrata</taxon>
        <taxon>Euteleostomi</taxon>
        <taxon>Actinopterygii</taxon>
        <taxon>Neopterygii</taxon>
        <taxon>Teleostei</taxon>
        <taxon>Ostariophysi</taxon>
        <taxon>Cypriniformes</taxon>
        <taxon>Xenocyprididae</taxon>
        <taxon>Xenocypridinae</taxon>
        <taxon>Xenocypridinae incertae sedis</taxon>
        <taxon>Anabarilius</taxon>
    </lineage>
</organism>
<dbReference type="GO" id="GO:0017080">
    <property type="term" value="F:sodium channel regulator activity"/>
    <property type="evidence" value="ECO:0007669"/>
    <property type="project" value="TreeGrafter"/>
</dbReference>
<dbReference type="GO" id="GO:0044325">
    <property type="term" value="F:transmembrane transporter binding"/>
    <property type="evidence" value="ECO:0007669"/>
    <property type="project" value="TreeGrafter"/>
</dbReference>
<dbReference type="GO" id="GO:0005085">
    <property type="term" value="F:guanyl-nucleotide exchange factor activity"/>
    <property type="evidence" value="ECO:0007669"/>
    <property type="project" value="TreeGrafter"/>
</dbReference>
<evidence type="ECO:0000256" key="2">
    <source>
        <dbReference type="ARBA" id="ARBA00022448"/>
    </source>
</evidence>
<reference evidence="4 5" key="1">
    <citation type="submission" date="2018-10" db="EMBL/GenBank/DDBJ databases">
        <title>Genome assembly for a Yunnan-Guizhou Plateau 3E fish, Anabarilius grahami (Regan), and its evolutionary and genetic applications.</title>
        <authorList>
            <person name="Jiang W."/>
        </authorList>
    </citation>
    <scope>NUCLEOTIDE SEQUENCE [LARGE SCALE GENOMIC DNA]</scope>
    <source>
        <strain evidence="4">AG-KIZ</strain>
        <tissue evidence="4">Muscle</tissue>
    </source>
</reference>
<evidence type="ECO:0000313" key="5">
    <source>
        <dbReference type="Proteomes" id="UP000281406"/>
    </source>
</evidence>
<dbReference type="Proteomes" id="UP000281406">
    <property type="component" value="Unassembled WGS sequence"/>
</dbReference>
<sequence length="137" mass="15041">MARTLFGGALSAVIPLNAQDISELRQIPDNQEVFAHSQTDQSIIIELLEYQSQVQDAEAAREVASLLPFLTPGHLPKVFASLCVQMRSHLPAAIPEQALHWWHSDPAAESSLGDDPGACWTFLDALKPSLQELNLFP</sequence>
<dbReference type="GO" id="GO:0003254">
    <property type="term" value="P:regulation of membrane depolarization"/>
    <property type="evidence" value="ECO:0007669"/>
    <property type="project" value="TreeGrafter"/>
</dbReference>
<dbReference type="InterPro" id="IPR016123">
    <property type="entry name" value="Mog1/PsbP_a/b/a-sand"/>
</dbReference>
<dbReference type="GO" id="GO:0005634">
    <property type="term" value="C:nucleus"/>
    <property type="evidence" value="ECO:0007669"/>
    <property type="project" value="TreeGrafter"/>
</dbReference>
<evidence type="ECO:0000256" key="1">
    <source>
        <dbReference type="ARBA" id="ARBA00010307"/>
    </source>
</evidence>
<comment type="similarity">
    <text evidence="1">Belongs to the MOG1 family.</text>
</comment>
<evidence type="ECO:0000313" key="4">
    <source>
        <dbReference type="EMBL" id="ROJ44589.1"/>
    </source>
</evidence>
<dbReference type="GO" id="GO:0006606">
    <property type="term" value="P:protein import into nucleus"/>
    <property type="evidence" value="ECO:0007669"/>
    <property type="project" value="TreeGrafter"/>
</dbReference>
<dbReference type="InterPro" id="IPR007681">
    <property type="entry name" value="Mog1"/>
</dbReference>
<dbReference type="Gene3D" id="3.40.1000.10">
    <property type="entry name" value="Mog1/PsbP, alpha/beta/alpha sandwich"/>
    <property type="match status" value="1"/>
</dbReference>
<gene>
    <name evidence="4" type="ORF">DPX16_4907</name>
</gene>
<proteinExistence type="inferred from homology"/>
<dbReference type="PANTHER" id="PTHR15837:SF0">
    <property type="entry name" value="RAN GUANINE NUCLEOTIDE RELEASE FACTOR"/>
    <property type="match status" value="1"/>
</dbReference>
<keyword evidence="5" id="KW-1185">Reference proteome</keyword>
<comment type="caution">
    <text evidence="4">The sequence shown here is derived from an EMBL/GenBank/DDBJ whole genome shotgun (WGS) entry which is preliminary data.</text>
</comment>
<dbReference type="OrthoDB" id="10255285at2759"/>
<dbReference type="AlphaFoldDB" id="A0A3N0XV73"/>
<dbReference type="SUPFAM" id="SSF55724">
    <property type="entry name" value="Mog1p/PsbP-like"/>
    <property type="match status" value="1"/>
</dbReference>
<dbReference type="GO" id="GO:0031267">
    <property type="term" value="F:small GTPase binding"/>
    <property type="evidence" value="ECO:0007669"/>
    <property type="project" value="TreeGrafter"/>
</dbReference>
<dbReference type="EMBL" id="RJVU01060737">
    <property type="protein sequence ID" value="ROJ44589.1"/>
    <property type="molecule type" value="Genomic_DNA"/>
</dbReference>
<dbReference type="GO" id="GO:0060047">
    <property type="term" value="P:heart contraction"/>
    <property type="evidence" value="ECO:0007669"/>
    <property type="project" value="TreeGrafter"/>
</dbReference>
<keyword evidence="3" id="KW-0653">Protein transport</keyword>